<proteinExistence type="predicted"/>
<protein>
    <submittedName>
        <fullName evidence="1">Uncharacterized protein</fullName>
    </submittedName>
</protein>
<dbReference type="Proteomes" id="UP001162060">
    <property type="component" value="Unassembled WGS sequence"/>
</dbReference>
<dbReference type="EMBL" id="CAKLBY020000231">
    <property type="protein sequence ID" value="CAK7938513.1"/>
    <property type="molecule type" value="Genomic_DNA"/>
</dbReference>
<name>A0AAV1UY64_9STRA</name>
<comment type="caution">
    <text evidence="1">The sequence shown here is derived from an EMBL/GenBank/DDBJ whole genome shotgun (WGS) entry which is preliminary data.</text>
</comment>
<evidence type="ECO:0000313" key="2">
    <source>
        <dbReference type="Proteomes" id="UP001162060"/>
    </source>
</evidence>
<accession>A0AAV1UY64</accession>
<evidence type="ECO:0000313" key="1">
    <source>
        <dbReference type="EMBL" id="CAK7938513.1"/>
    </source>
</evidence>
<sequence>MNSEDATTRAAKRKHATSGGCKLLRWDAARWQLFERTLPYTTRLKTAPLLNLRAPLASMEKDRLDFQYVNLKFYGS</sequence>
<reference evidence="1" key="1">
    <citation type="submission" date="2024-01" db="EMBL/GenBank/DDBJ databases">
        <authorList>
            <person name="Webb A."/>
        </authorList>
    </citation>
    <scope>NUCLEOTIDE SEQUENCE</scope>
    <source>
        <strain evidence="1">Pm1</strain>
    </source>
</reference>
<organism evidence="1 2">
    <name type="scientific">Peronospora matthiolae</name>
    <dbReference type="NCBI Taxonomy" id="2874970"/>
    <lineage>
        <taxon>Eukaryota</taxon>
        <taxon>Sar</taxon>
        <taxon>Stramenopiles</taxon>
        <taxon>Oomycota</taxon>
        <taxon>Peronosporomycetes</taxon>
        <taxon>Peronosporales</taxon>
        <taxon>Peronosporaceae</taxon>
        <taxon>Peronospora</taxon>
    </lineage>
</organism>
<gene>
    <name evidence="1" type="ORF">PM001_LOCUS23663</name>
</gene>
<dbReference type="AlphaFoldDB" id="A0AAV1UY64"/>